<feature type="region of interest" description="Disordered" evidence="1">
    <location>
        <begin position="206"/>
        <end position="237"/>
    </location>
</feature>
<protein>
    <submittedName>
        <fullName evidence="4">Unannotated protein</fullName>
    </submittedName>
</protein>
<feature type="transmembrane region" description="Helical" evidence="2">
    <location>
        <begin position="31"/>
        <end position="48"/>
    </location>
</feature>
<evidence type="ECO:0000256" key="1">
    <source>
        <dbReference type="SAM" id="MobiDB-lite"/>
    </source>
</evidence>
<keyword evidence="2" id="KW-1133">Transmembrane helix</keyword>
<sequence length="237" mass="25630">MFDGKFRAPVERAVKPIGDTLRRTKMSPDHLTLIGLIIGAAAGVAIGAGKLRLGLLLVILAALPDLLDGALAKASGTSSQRGAFFDSVIDRVTDAFLFGGLAWYFIKSHPEHPELGVLPMAVLAVSSIISYERAKAESLGLVAKGGLMERAERVILLCFGLLFDNLLVWVMWLMLALVTMTAVQRFFKVWKQAAVAPVVAARIEQRRSRRQSRRGARADRRGGARPKGGRSRPSASA</sequence>
<evidence type="ECO:0000313" key="4">
    <source>
        <dbReference type="EMBL" id="CAB4740207.1"/>
    </source>
</evidence>
<evidence type="ECO:0000313" key="5">
    <source>
        <dbReference type="EMBL" id="CAB4809339.1"/>
    </source>
</evidence>
<dbReference type="Gene3D" id="1.20.120.1760">
    <property type="match status" value="1"/>
</dbReference>
<reference evidence="4" key="1">
    <citation type="submission" date="2020-05" db="EMBL/GenBank/DDBJ databases">
        <authorList>
            <person name="Chiriac C."/>
            <person name="Salcher M."/>
            <person name="Ghai R."/>
            <person name="Kavagutti S V."/>
        </authorList>
    </citation>
    <scope>NUCLEOTIDE SEQUENCE</scope>
</reference>
<feature type="transmembrane region" description="Helical" evidence="2">
    <location>
        <begin position="154"/>
        <end position="180"/>
    </location>
</feature>
<keyword evidence="2" id="KW-0812">Transmembrane</keyword>
<evidence type="ECO:0000313" key="8">
    <source>
        <dbReference type="EMBL" id="CAB5053459.1"/>
    </source>
</evidence>
<dbReference type="EMBL" id="CAEZYY010000002">
    <property type="protein sequence ID" value="CAB4740207.1"/>
    <property type="molecule type" value="Genomic_DNA"/>
</dbReference>
<proteinExistence type="predicted"/>
<name>A0A6J6T000_9ZZZZ</name>
<organism evidence="4">
    <name type="scientific">freshwater metagenome</name>
    <dbReference type="NCBI Taxonomy" id="449393"/>
    <lineage>
        <taxon>unclassified sequences</taxon>
        <taxon>metagenomes</taxon>
        <taxon>ecological metagenomes</taxon>
    </lineage>
</organism>
<dbReference type="EMBL" id="CAEZXX010000208">
    <property type="protein sequence ID" value="CAB4728089.1"/>
    <property type="molecule type" value="Genomic_DNA"/>
</dbReference>
<evidence type="ECO:0000313" key="3">
    <source>
        <dbReference type="EMBL" id="CAB4728089.1"/>
    </source>
</evidence>
<dbReference type="GO" id="GO:0008654">
    <property type="term" value="P:phospholipid biosynthetic process"/>
    <property type="evidence" value="ECO:0007669"/>
    <property type="project" value="InterPro"/>
</dbReference>
<dbReference type="InterPro" id="IPR043130">
    <property type="entry name" value="CDP-OH_PTrfase_TM_dom"/>
</dbReference>
<dbReference type="GO" id="GO:0016020">
    <property type="term" value="C:membrane"/>
    <property type="evidence" value="ECO:0007669"/>
    <property type="project" value="InterPro"/>
</dbReference>
<evidence type="ECO:0000256" key="2">
    <source>
        <dbReference type="SAM" id="Phobius"/>
    </source>
</evidence>
<dbReference type="AlphaFoldDB" id="A0A6J6T000"/>
<dbReference type="Pfam" id="PF01066">
    <property type="entry name" value="CDP-OH_P_transf"/>
    <property type="match status" value="1"/>
</dbReference>
<keyword evidence="2" id="KW-0472">Membrane</keyword>
<evidence type="ECO:0000313" key="7">
    <source>
        <dbReference type="EMBL" id="CAB4990958.1"/>
    </source>
</evidence>
<gene>
    <name evidence="3" type="ORF">UFOPK2602_02177</name>
    <name evidence="4" type="ORF">UFOPK2806_00320</name>
    <name evidence="5" type="ORF">UFOPK3001_01440</name>
    <name evidence="6" type="ORF">UFOPK3417_01375</name>
    <name evidence="7" type="ORF">UFOPK3954_01158</name>
    <name evidence="8" type="ORF">UFOPK4306_00231</name>
</gene>
<dbReference type="EMBL" id="CAFBLR010000144">
    <property type="protein sequence ID" value="CAB4881114.1"/>
    <property type="molecule type" value="Genomic_DNA"/>
</dbReference>
<dbReference type="GO" id="GO:0016780">
    <property type="term" value="F:phosphotransferase activity, for other substituted phosphate groups"/>
    <property type="evidence" value="ECO:0007669"/>
    <property type="project" value="InterPro"/>
</dbReference>
<dbReference type="EMBL" id="CAFBON010000108">
    <property type="protein sequence ID" value="CAB4990958.1"/>
    <property type="molecule type" value="Genomic_DNA"/>
</dbReference>
<evidence type="ECO:0000313" key="6">
    <source>
        <dbReference type="EMBL" id="CAB4881114.1"/>
    </source>
</evidence>
<accession>A0A6J6T000</accession>
<dbReference type="EMBL" id="CAFAAJ010000090">
    <property type="protein sequence ID" value="CAB4809339.1"/>
    <property type="molecule type" value="Genomic_DNA"/>
</dbReference>
<dbReference type="InterPro" id="IPR000462">
    <property type="entry name" value="CDP-OH_P_trans"/>
</dbReference>
<dbReference type="EMBL" id="CAFBQP010000006">
    <property type="protein sequence ID" value="CAB5053459.1"/>
    <property type="molecule type" value="Genomic_DNA"/>
</dbReference>